<evidence type="ECO:0000259" key="12">
    <source>
        <dbReference type="PROSITE" id="PS50893"/>
    </source>
</evidence>
<dbReference type="AlphaFoldDB" id="A0A239MYR3"/>
<evidence type="ECO:0000313" key="15">
    <source>
        <dbReference type="Proteomes" id="UP000198327"/>
    </source>
</evidence>
<dbReference type="RefSeq" id="WP_141136577.1">
    <property type="nucleotide sequence ID" value="NZ_FZOW01000025.1"/>
</dbReference>
<evidence type="ECO:0000256" key="9">
    <source>
        <dbReference type="ARBA" id="ARBA00022989"/>
    </source>
</evidence>
<feature type="transmembrane region" description="Helical" evidence="11">
    <location>
        <begin position="254"/>
        <end position="278"/>
    </location>
</feature>
<comment type="similarity">
    <text evidence="11">Belongs to the binding-protein-dependent transport system permease family.</text>
</comment>
<dbReference type="CDD" id="cd06261">
    <property type="entry name" value="TM_PBP2"/>
    <property type="match status" value="1"/>
</dbReference>
<dbReference type="Proteomes" id="UP000198327">
    <property type="component" value="Unassembled WGS sequence"/>
</dbReference>
<gene>
    <name evidence="14" type="ORF">SAMN05421642_12518</name>
</gene>
<evidence type="ECO:0000256" key="10">
    <source>
        <dbReference type="ARBA" id="ARBA00023136"/>
    </source>
</evidence>
<proteinExistence type="inferred from homology"/>
<dbReference type="PANTHER" id="PTHR43297">
    <property type="entry name" value="OLIGOPEPTIDE TRANSPORT ATP-BINDING PROTEIN APPD"/>
    <property type="match status" value="1"/>
</dbReference>
<dbReference type="SMART" id="SM00382">
    <property type="entry name" value="AAA"/>
    <property type="match status" value="1"/>
</dbReference>
<keyword evidence="6 11" id="KW-0812">Transmembrane</keyword>
<accession>A0A239MYR3</accession>
<evidence type="ECO:0000256" key="7">
    <source>
        <dbReference type="ARBA" id="ARBA00022741"/>
    </source>
</evidence>
<dbReference type="InterPro" id="IPR000515">
    <property type="entry name" value="MetI-like"/>
</dbReference>
<dbReference type="GO" id="GO:0055085">
    <property type="term" value="P:transmembrane transport"/>
    <property type="evidence" value="ECO:0007669"/>
    <property type="project" value="InterPro"/>
</dbReference>
<keyword evidence="10 11" id="KW-0472">Membrane</keyword>
<keyword evidence="8" id="KW-0067">ATP-binding</keyword>
<dbReference type="GO" id="GO:0016887">
    <property type="term" value="F:ATP hydrolysis activity"/>
    <property type="evidence" value="ECO:0007669"/>
    <property type="project" value="InterPro"/>
</dbReference>
<evidence type="ECO:0000259" key="13">
    <source>
        <dbReference type="PROSITE" id="PS50928"/>
    </source>
</evidence>
<dbReference type="Gene3D" id="1.10.3720.10">
    <property type="entry name" value="MetI-like"/>
    <property type="match status" value="1"/>
</dbReference>
<evidence type="ECO:0000256" key="2">
    <source>
        <dbReference type="ARBA" id="ARBA00004202"/>
    </source>
</evidence>
<dbReference type="InterPro" id="IPR050388">
    <property type="entry name" value="ABC_Ni/Peptide_Import"/>
</dbReference>
<evidence type="ECO:0000256" key="6">
    <source>
        <dbReference type="ARBA" id="ARBA00022692"/>
    </source>
</evidence>
<dbReference type="GO" id="GO:0005886">
    <property type="term" value="C:plasma membrane"/>
    <property type="evidence" value="ECO:0007669"/>
    <property type="project" value="UniProtKB-SubCell"/>
</dbReference>
<feature type="transmembrane region" description="Helical" evidence="11">
    <location>
        <begin position="207"/>
        <end position="234"/>
    </location>
</feature>
<feature type="transmembrane region" description="Helical" evidence="11">
    <location>
        <begin position="129"/>
        <end position="148"/>
    </location>
</feature>
<evidence type="ECO:0000256" key="8">
    <source>
        <dbReference type="ARBA" id="ARBA00022840"/>
    </source>
</evidence>
<keyword evidence="7" id="KW-0547">Nucleotide-binding</keyword>
<dbReference type="PROSITE" id="PS50928">
    <property type="entry name" value="ABC_TM1"/>
    <property type="match status" value="1"/>
</dbReference>
<evidence type="ECO:0000256" key="3">
    <source>
        <dbReference type="ARBA" id="ARBA00005417"/>
    </source>
</evidence>
<dbReference type="FunFam" id="3.40.50.300:FF:000016">
    <property type="entry name" value="Oligopeptide ABC transporter ATP-binding component"/>
    <property type="match status" value="1"/>
</dbReference>
<keyword evidence="15" id="KW-1185">Reference proteome</keyword>
<evidence type="ECO:0000256" key="5">
    <source>
        <dbReference type="ARBA" id="ARBA00022475"/>
    </source>
</evidence>
<comment type="similarity">
    <text evidence="3">Belongs to the ABC transporter superfamily.</text>
</comment>
<name>A0A239MYR3_9NOCA</name>
<dbReference type="SUPFAM" id="SSF161098">
    <property type="entry name" value="MetI-like"/>
    <property type="match status" value="1"/>
</dbReference>
<evidence type="ECO:0000256" key="1">
    <source>
        <dbReference type="ARBA" id="ARBA00004141"/>
    </source>
</evidence>
<dbReference type="OrthoDB" id="8036461at2"/>
<dbReference type="InterPro" id="IPR027417">
    <property type="entry name" value="P-loop_NTPase"/>
</dbReference>
<evidence type="ECO:0000256" key="11">
    <source>
        <dbReference type="RuleBase" id="RU363032"/>
    </source>
</evidence>
<dbReference type="SUPFAM" id="SSF52540">
    <property type="entry name" value="P-loop containing nucleoside triphosphate hydrolases"/>
    <property type="match status" value="1"/>
</dbReference>
<dbReference type="GO" id="GO:0005524">
    <property type="term" value="F:ATP binding"/>
    <property type="evidence" value="ECO:0007669"/>
    <property type="project" value="UniProtKB-KW"/>
</dbReference>
<reference evidence="15" key="1">
    <citation type="submission" date="2017-06" db="EMBL/GenBank/DDBJ databases">
        <authorList>
            <person name="Varghese N."/>
            <person name="Submissions S."/>
        </authorList>
    </citation>
    <scope>NUCLEOTIDE SEQUENCE [LARGE SCALE GENOMIC DNA]</scope>
    <source>
        <strain evidence="15">JCM 23211</strain>
    </source>
</reference>
<dbReference type="InterPro" id="IPR003593">
    <property type="entry name" value="AAA+_ATPase"/>
</dbReference>
<evidence type="ECO:0000256" key="4">
    <source>
        <dbReference type="ARBA" id="ARBA00022448"/>
    </source>
</evidence>
<dbReference type="PROSITE" id="PS50893">
    <property type="entry name" value="ABC_TRANSPORTER_2"/>
    <property type="match status" value="1"/>
</dbReference>
<dbReference type="EMBL" id="FZOW01000025">
    <property type="protein sequence ID" value="SNT47846.1"/>
    <property type="molecule type" value="Genomic_DNA"/>
</dbReference>
<keyword evidence="9 11" id="KW-1133">Transmembrane helix</keyword>
<dbReference type="Pfam" id="PF00528">
    <property type="entry name" value="BPD_transp_1"/>
    <property type="match status" value="1"/>
</dbReference>
<keyword evidence="5" id="KW-1003">Cell membrane</keyword>
<dbReference type="InterPro" id="IPR035906">
    <property type="entry name" value="MetI-like_sf"/>
</dbReference>
<comment type="subcellular location">
    <subcellularLocation>
        <location evidence="11">Cell membrane</location>
        <topology evidence="11">Multi-pass membrane protein</topology>
    </subcellularLocation>
    <subcellularLocation>
        <location evidence="2">Cell membrane</location>
        <topology evidence="2">Peripheral membrane protein</topology>
    </subcellularLocation>
    <subcellularLocation>
        <location evidence="1">Membrane</location>
        <topology evidence="1">Multi-pass membrane protein</topology>
    </subcellularLocation>
</comment>
<protein>
    <submittedName>
        <fullName evidence="14">Peptide/nickel transport system permease protein</fullName>
    </submittedName>
</protein>
<feature type="transmembrane region" description="Helical" evidence="11">
    <location>
        <begin position="26"/>
        <end position="51"/>
    </location>
</feature>
<sequence length="604" mass="63750">MSTLLTPDSPSAVAAQTQVRRRRPKLSAFTAVAGTWLAVVIIACVLASVLAPYDSMDQDLTRILQGPSSAHWLGTDSLGRDLLSRLMFGGQSTLAAVVIALVTYLVVGSTLGLLAGYLSGWTDRGISGLNAIFIAMPHIIILFVVLSIYRGNLYLAMFVFGLLCAPVLALMVRSAAAAARNELFVDAARVSGLSPLRIIFRHILPRTIGLIVVQGTVFGANVIVLESALSFLGFGTQPPDPSWGNMVAEAAANISLNAWMLYPTGAIIALTALSVGLLGDSLRNRLTGGWTEPKLTLNSGALAPASVFPQVPAEVLLAVDDLSVGYRVGEDVKPVVRGVGFQVRRGETVGIVGESGSGKSTVASAILGVVGNSAVVTSGTAVYDGTNLLSLSSKELSAYRGSRIAYVAQEPMVALDPNFTTGKQLVEAIRSNTALTKDEAKARAIELLELVEIRDPQTCYRSYPHQLSGGMAQRVSIAFALSGEPELLVADEPTTALDVTVQAGILGLLIRLRETAGLSIVIITHDWGVVADVCDRVVVMYKGEVVEESTAELIYNDPQHPYTQALLASNPHGATALTDLPVITGTFETPSTKPESASFAQAER</sequence>
<feature type="transmembrane region" description="Helical" evidence="11">
    <location>
        <begin position="94"/>
        <end position="117"/>
    </location>
</feature>
<evidence type="ECO:0000313" key="14">
    <source>
        <dbReference type="EMBL" id="SNT47846.1"/>
    </source>
</evidence>
<keyword evidence="4 11" id="KW-0813">Transport</keyword>
<dbReference type="Pfam" id="PF00005">
    <property type="entry name" value="ABC_tran"/>
    <property type="match status" value="1"/>
</dbReference>
<dbReference type="Gene3D" id="3.40.50.300">
    <property type="entry name" value="P-loop containing nucleotide triphosphate hydrolases"/>
    <property type="match status" value="1"/>
</dbReference>
<feature type="domain" description="ABC transporter" evidence="12">
    <location>
        <begin position="317"/>
        <end position="567"/>
    </location>
</feature>
<dbReference type="InterPro" id="IPR003439">
    <property type="entry name" value="ABC_transporter-like_ATP-bd"/>
</dbReference>
<organism evidence="14 15">
    <name type="scientific">Rhodococcoides kyotonense</name>
    <dbReference type="NCBI Taxonomy" id="398843"/>
    <lineage>
        <taxon>Bacteria</taxon>
        <taxon>Bacillati</taxon>
        <taxon>Actinomycetota</taxon>
        <taxon>Actinomycetes</taxon>
        <taxon>Mycobacteriales</taxon>
        <taxon>Nocardiaceae</taxon>
        <taxon>Rhodococcoides</taxon>
    </lineage>
</organism>
<feature type="domain" description="ABC transmembrane type-1" evidence="13">
    <location>
        <begin position="90"/>
        <end position="279"/>
    </location>
</feature>
<dbReference type="CDD" id="cd03257">
    <property type="entry name" value="ABC_NikE_OppD_transporters"/>
    <property type="match status" value="1"/>
</dbReference>
<dbReference type="PANTHER" id="PTHR43297:SF2">
    <property type="entry name" value="DIPEPTIDE TRANSPORT ATP-BINDING PROTEIN DPPD"/>
    <property type="match status" value="1"/>
</dbReference>
<feature type="transmembrane region" description="Helical" evidence="11">
    <location>
        <begin position="154"/>
        <end position="172"/>
    </location>
</feature>